<dbReference type="GeneID" id="112056746"/>
<keyword evidence="1" id="KW-0812">Transmembrane</keyword>
<dbReference type="RefSeq" id="XP_052743892.1">
    <property type="nucleotide sequence ID" value="XM_052887932.1"/>
</dbReference>
<dbReference type="Pfam" id="PF09773">
    <property type="entry name" value="Meckelin"/>
    <property type="match status" value="1"/>
</dbReference>
<dbReference type="InterPro" id="IPR019170">
    <property type="entry name" value="Meckelin"/>
</dbReference>
<keyword evidence="1" id="KW-0472">Membrane</keyword>
<dbReference type="Proteomes" id="UP001652582">
    <property type="component" value="Chromosome 20"/>
</dbReference>
<evidence type="ECO:0000256" key="1">
    <source>
        <dbReference type="SAM" id="Phobius"/>
    </source>
</evidence>
<protein>
    <submittedName>
        <fullName evidence="3">Uncharacterized protein LOC112056746</fullName>
    </submittedName>
</protein>
<organism evidence="2 3">
    <name type="scientific">Bicyclus anynana</name>
    <name type="common">Squinting bush brown butterfly</name>
    <dbReference type="NCBI Taxonomy" id="110368"/>
    <lineage>
        <taxon>Eukaryota</taxon>
        <taxon>Metazoa</taxon>
        <taxon>Ecdysozoa</taxon>
        <taxon>Arthropoda</taxon>
        <taxon>Hexapoda</taxon>
        <taxon>Insecta</taxon>
        <taxon>Pterygota</taxon>
        <taxon>Neoptera</taxon>
        <taxon>Endopterygota</taxon>
        <taxon>Lepidoptera</taxon>
        <taxon>Glossata</taxon>
        <taxon>Ditrysia</taxon>
        <taxon>Papilionoidea</taxon>
        <taxon>Nymphalidae</taxon>
        <taxon>Satyrinae</taxon>
        <taxon>Satyrini</taxon>
        <taxon>Mycalesina</taxon>
        <taxon>Bicyclus</taxon>
    </lineage>
</organism>
<keyword evidence="2" id="KW-1185">Reference proteome</keyword>
<dbReference type="PANTHER" id="PTHR21274:SF0">
    <property type="entry name" value="MECKELIN"/>
    <property type="match status" value="1"/>
</dbReference>
<sequence length="754" mass="84940">MLLILFLLNGANSYRLPGSCALGYFYEPSLMDCLACPGNTSLVTAADGFGCSCEEHSIPVDVIRCRPCNITEVVASDGRSCVPRRCQSSAGRISCRKCPRDYISVTQNFDGSPMKEVQCIKCSRGFKAVDNRCVRCEACSCAKHEVMVKDKCIPKKYVMDRPKYTENRLHPDELLEIVKLEYLCTQQDIRACRSLASWCVRNFYTPELTGPCRLWLQPKLIHFKGNKSMFLILVQVVLMYLHTLRVNDAWSTGGFRKFFLLNRFLSTTTNTTSVVYLRTLDIRVIVKRDTSKVGYLRLGLAIEAQYDTPDSSILTTTLRVGHDMPEAGVTQGLQIWGGVVGVLMVLYGLVQWRGVVRRGGSYLSLVPLITSSVSDALHFAPLLATLHALTAEAGTLGLTLPLSQAEEEVIAALVYTCVSLKNTGKIVVNIVYFIETSLNEKSNVWKTDLLLREWMSLQTKRRVLPGYTVTCTLLVLHFLSPWQSSIPKSAGYKWVVAMVTWWCSYTALLCTRILVDRLVEPCSTRLVKVCTDLEMSVLVFQEECYAHYINGRNENSMDLRSMTHPLSSCRVVCAPQVRCVNMKQFTKSSQQQKPQSKLNKILILREERPQTNSTTLNFEFISDDITEGHSNREILTQFLAAFFERALDGLNWVASERTILEKLLDVEFVAREGGNTSILLYDADVTTPSCLAVTWWGEEWMLAPFDAMIFGCVLMASEQTLLAGLVTLIVWKVMDFTRMLCGNWNVKRKINLTS</sequence>
<name>A0ABM3LXY7_BICAN</name>
<dbReference type="PANTHER" id="PTHR21274">
    <property type="entry name" value="MECKELIN"/>
    <property type="match status" value="1"/>
</dbReference>
<keyword evidence="1" id="KW-1133">Transmembrane helix</keyword>
<proteinExistence type="predicted"/>
<accession>A0ABM3LXY7</accession>
<gene>
    <name evidence="3" type="primary">LOC112056746</name>
</gene>
<evidence type="ECO:0000313" key="3">
    <source>
        <dbReference type="RefSeq" id="XP_052743892.1"/>
    </source>
</evidence>
<reference evidence="3" key="1">
    <citation type="submission" date="2025-08" db="UniProtKB">
        <authorList>
            <consortium name="RefSeq"/>
        </authorList>
    </citation>
    <scope>IDENTIFICATION</scope>
</reference>
<feature type="transmembrane region" description="Helical" evidence="1">
    <location>
        <begin position="708"/>
        <end position="731"/>
    </location>
</feature>
<evidence type="ECO:0000313" key="2">
    <source>
        <dbReference type="Proteomes" id="UP001652582"/>
    </source>
</evidence>